<sequence>MTALSGRRLPASELTRRVSTYTGKALTPITLPWPDSANWLWRTDELAPQLLKLARTRAETDAFWSSLQALFGWDRWAHPEALTAIPGSLPSRLPLMPLPLTFLGRLQDAPLWSLPWREASSPEMGVALAAALGRQAAMLHRDALPGWGHPVSGIRPLEAWPDLARRFVETHPCVETHLDRRDLETALSWPLPSRAVWCLPDLRPDQLLAGATDWLWSDWEALVWAPIEFDLCLIELLLQDRDQRDAFVSSYRLSGRLPDLGPYRDGMRTLAVLMALHGDGATTRVMSHPRWLTI</sequence>
<dbReference type="EMBL" id="BMZI01000001">
    <property type="protein sequence ID" value="GHB08891.1"/>
    <property type="molecule type" value="Genomic_DNA"/>
</dbReference>
<evidence type="ECO:0000313" key="1">
    <source>
        <dbReference type="EMBL" id="GHB08891.1"/>
    </source>
</evidence>
<keyword evidence="2" id="KW-1185">Reference proteome</keyword>
<name>A0ABQ3DP94_9GAMM</name>
<gene>
    <name evidence="1" type="ORF">GCM10009038_03010</name>
</gene>
<reference evidence="2" key="1">
    <citation type="journal article" date="2019" name="Int. J. Syst. Evol. Microbiol.">
        <title>The Global Catalogue of Microorganisms (GCM) 10K type strain sequencing project: providing services to taxonomists for standard genome sequencing and annotation.</title>
        <authorList>
            <consortium name="The Broad Institute Genomics Platform"/>
            <consortium name="The Broad Institute Genome Sequencing Center for Infectious Disease"/>
            <person name="Wu L."/>
            <person name="Ma J."/>
        </authorList>
    </citation>
    <scope>NUCLEOTIDE SEQUENCE [LARGE SCALE GENOMIC DNA]</scope>
    <source>
        <strain evidence="2">KCTC 32998</strain>
    </source>
</reference>
<comment type="caution">
    <text evidence="1">The sequence shown here is derived from an EMBL/GenBank/DDBJ whole genome shotgun (WGS) entry which is preliminary data.</text>
</comment>
<dbReference type="SUPFAM" id="SSF56112">
    <property type="entry name" value="Protein kinase-like (PK-like)"/>
    <property type="match status" value="1"/>
</dbReference>
<proteinExistence type="predicted"/>
<dbReference type="InterPro" id="IPR011009">
    <property type="entry name" value="Kinase-like_dom_sf"/>
</dbReference>
<protein>
    <recommendedName>
        <fullName evidence="3">Aminoglycoside phosphotransferase domain-containing protein</fullName>
    </recommendedName>
</protein>
<evidence type="ECO:0000313" key="2">
    <source>
        <dbReference type="Proteomes" id="UP000646745"/>
    </source>
</evidence>
<evidence type="ECO:0008006" key="3">
    <source>
        <dbReference type="Google" id="ProtNLM"/>
    </source>
</evidence>
<accession>A0ABQ3DP94</accession>
<dbReference type="RefSeq" id="WP_189442817.1">
    <property type="nucleotide sequence ID" value="NZ_BMZI01000001.1"/>
</dbReference>
<organism evidence="1 2">
    <name type="scientific">Salinicola rhizosphaerae</name>
    <dbReference type="NCBI Taxonomy" id="1443141"/>
    <lineage>
        <taxon>Bacteria</taxon>
        <taxon>Pseudomonadati</taxon>
        <taxon>Pseudomonadota</taxon>
        <taxon>Gammaproteobacteria</taxon>
        <taxon>Oceanospirillales</taxon>
        <taxon>Halomonadaceae</taxon>
        <taxon>Salinicola</taxon>
    </lineage>
</organism>
<dbReference type="Proteomes" id="UP000646745">
    <property type="component" value="Unassembled WGS sequence"/>
</dbReference>